<organism evidence="1 2">
    <name type="scientific">Sodalis ligni</name>
    <dbReference type="NCBI Taxonomy" id="2697027"/>
    <lineage>
        <taxon>Bacteria</taxon>
        <taxon>Pseudomonadati</taxon>
        <taxon>Pseudomonadota</taxon>
        <taxon>Gammaproteobacteria</taxon>
        <taxon>Enterobacterales</taxon>
        <taxon>Bruguierivoracaceae</taxon>
        <taxon>Sodalis</taxon>
    </lineage>
</organism>
<dbReference type="EMBL" id="SJOI01000001">
    <property type="protein sequence ID" value="TCL03445.1"/>
    <property type="molecule type" value="Genomic_DNA"/>
</dbReference>
<accession>A0A4R1N817</accession>
<comment type="caution">
    <text evidence="1">The sequence shown here is derived from an EMBL/GenBank/DDBJ whole genome shotgun (WGS) entry which is preliminary data.</text>
</comment>
<reference evidence="1 2" key="1">
    <citation type="submission" date="2019-02" db="EMBL/GenBank/DDBJ databases">
        <title>Investigation of anaerobic lignin degradation for improved lignocellulosic biofuels.</title>
        <authorList>
            <person name="Deangelis K."/>
        </authorList>
    </citation>
    <scope>NUCLEOTIDE SEQUENCE [LARGE SCALE GENOMIC DNA]</scope>
    <source>
        <strain evidence="1 2">159R</strain>
    </source>
</reference>
<protein>
    <submittedName>
        <fullName evidence="1">Uncharacterized protein</fullName>
    </submittedName>
</protein>
<proteinExistence type="predicted"/>
<evidence type="ECO:0000313" key="2">
    <source>
        <dbReference type="Proteomes" id="UP000294555"/>
    </source>
</evidence>
<dbReference type="Proteomes" id="UP000294555">
    <property type="component" value="Unassembled WGS sequence"/>
</dbReference>
<dbReference type="RefSeq" id="WP_132922311.1">
    <property type="nucleotide sequence ID" value="NZ_SJOI01000001.1"/>
</dbReference>
<gene>
    <name evidence="1" type="ORF">EZJ58_1517</name>
</gene>
<name>A0A4R1N817_9GAMM</name>
<evidence type="ECO:0000313" key="1">
    <source>
        <dbReference type="EMBL" id="TCL03445.1"/>
    </source>
</evidence>
<dbReference type="AlphaFoldDB" id="A0A4R1N817"/>
<sequence length="135" mass="15444">MLSNVNASSLIFSIDDLSYAELWKLATSDTNSTFTKFRHSFIAAGNLPDRNNGKIVSFNSTVSEQAINDPCAFHKNIEARIKEKEAILESNKMENIEHCVRKLMLSEYKNRDDATINVVKLHLDEYYQLKNKKTV</sequence>
<keyword evidence="2" id="KW-1185">Reference proteome</keyword>